<dbReference type="CDD" id="cd05233">
    <property type="entry name" value="SDR_c"/>
    <property type="match status" value="1"/>
</dbReference>
<dbReference type="Gene3D" id="3.40.50.720">
    <property type="entry name" value="NAD(P)-binding Rossmann-like Domain"/>
    <property type="match status" value="1"/>
</dbReference>
<sequence>MATRKIALVTGASSGIGREFAMMLAKSGYDIVAVARRRELLESLASELQVFGAQTRIVVADLSTGAGVQSVIDAAVNADFLVLNAGITRAARVGTTPKDEIAKLNMLLATGVVEVCEAIVPEMMKRKTGDVVIVSSIAAFTPMPKSALYAAAKTYVMSYGRSLNLEVRSSGVRVCVICPGYVRTELHQHAGLAHLRQRVPTWLWINSHDVVSAALDGLRKNKSVVVPGFVYRLARPFLGSRVAQSIWKRTTKRN</sequence>
<protein>
    <submittedName>
        <fullName evidence="3">Unannotated protein</fullName>
    </submittedName>
</protein>
<evidence type="ECO:0000256" key="1">
    <source>
        <dbReference type="ARBA" id="ARBA00006484"/>
    </source>
</evidence>
<dbReference type="AlphaFoldDB" id="A0A6J6BV29"/>
<reference evidence="3" key="1">
    <citation type="submission" date="2020-05" db="EMBL/GenBank/DDBJ databases">
        <authorList>
            <person name="Chiriac C."/>
            <person name="Salcher M."/>
            <person name="Ghai R."/>
            <person name="Kavagutti S V."/>
        </authorList>
    </citation>
    <scope>NUCLEOTIDE SEQUENCE</scope>
</reference>
<dbReference type="EMBL" id="CAEZSE010000188">
    <property type="protein sequence ID" value="CAB4542487.1"/>
    <property type="molecule type" value="Genomic_DNA"/>
</dbReference>
<dbReference type="InterPro" id="IPR002347">
    <property type="entry name" value="SDR_fam"/>
</dbReference>
<dbReference type="PANTHER" id="PTHR44196">
    <property type="entry name" value="DEHYDROGENASE/REDUCTASE SDR FAMILY MEMBER 7B"/>
    <property type="match status" value="1"/>
</dbReference>
<evidence type="ECO:0000313" key="3">
    <source>
        <dbReference type="EMBL" id="CAB4542487.1"/>
    </source>
</evidence>
<dbReference type="SUPFAM" id="SSF51735">
    <property type="entry name" value="NAD(P)-binding Rossmann-fold domains"/>
    <property type="match status" value="1"/>
</dbReference>
<dbReference type="PANTHER" id="PTHR44196:SF2">
    <property type="entry name" value="SHORT-CHAIN DEHYDROGENASE-RELATED"/>
    <property type="match status" value="1"/>
</dbReference>
<keyword evidence="2" id="KW-0560">Oxidoreductase</keyword>
<name>A0A6J6BV29_9ZZZZ</name>
<dbReference type="InterPro" id="IPR036291">
    <property type="entry name" value="NAD(P)-bd_dom_sf"/>
</dbReference>
<dbReference type="Pfam" id="PF00106">
    <property type="entry name" value="adh_short"/>
    <property type="match status" value="1"/>
</dbReference>
<dbReference type="GO" id="GO:0016491">
    <property type="term" value="F:oxidoreductase activity"/>
    <property type="evidence" value="ECO:0007669"/>
    <property type="project" value="UniProtKB-KW"/>
</dbReference>
<proteinExistence type="inferred from homology"/>
<comment type="similarity">
    <text evidence="1">Belongs to the short-chain dehydrogenases/reductases (SDR) family.</text>
</comment>
<dbReference type="GO" id="GO:0016020">
    <property type="term" value="C:membrane"/>
    <property type="evidence" value="ECO:0007669"/>
    <property type="project" value="TreeGrafter"/>
</dbReference>
<dbReference type="PRINTS" id="PR00081">
    <property type="entry name" value="GDHRDH"/>
</dbReference>
<accession>A0A6J6BV29</accession>
<evidence type="ECO:0000256" key="2">
    <source>
        <dbReference type="ARBA" id="ARBA00023002"/>
    </source>
</evidence>
<organism evidence="3">
    <name type="scientific">freshwater metagenome</name>
    <dbReference type="NCBI Taxonomy" id="449393"/>
    <lineage>
        <taxon>unclassified sequences</taxon>
        <taxon>metagenomes</taxon>
        <taxon>ecological metagenomes</taxon>
    </lineage>
</organism>
<dbReference type="PIRSF" id="PIRSF000126">
    <property type="entry name" value="11-beta-HSD1"/>
    <property type="match status" value="1"/>
</dbReference>
<gene>
    <name evidence="3" type="ORF">UFOPK1353_01013</name>
</gene>